<evidence type="ECO:0000256" key="3">
    <source>
        <dbReference type="ARBA" id="ARBA00022801"/>
    </source>
</evidence>
<keyword evidence="11" id="KW-1185">Reference proteome</keyword>
<dbReference type="InterPro" id="IPR003595">
    <property type="entry name" value="Tyr_Pase_cat"/>
</dbReference>
<dbReference type="GO" id="GO:0048666">
    <property type="term" value="P:neuron development"/>
    <property type="evidence" value="ECO:0007669"/>
    <property type="project" value="UniProtKB-ARBA"/>
</dbReference>
<dbReference type="GO" id="GO:0004725">
    <property type="term" value="F:protein tyrosine phosphatase activity"/>
    <property type="evidence" value="ECO:0007669"/>
    <property type="project" value="UniProtKB-EC"/>
</dbReference>
<comment type="catalytic activity">
    <reaction evidence="5">
        <text>O-phospho-L-tyrosyl-[protein] + H2O = L-tyrosyl-[protein] + phosphate</text>
        <dbReference type="Rhea" id="RHEA:10684"/>
        <dbReference type="Rhea" id="RHEA-COMP:10136"/>
        <dbReference type="Rhea" id="RHEA-COMP:20101"/>
        <dbReference type="ChEBI" id="CHEBI:15377"/>
        <dbReference type="ChEBI" id="CHEBI:43474"/>
        <dbReference type="ChEBI" id="CHEBI:46858"/>
        <dbReference type="ChEBI" id="CHEBI:61978"/>
        <dbReference type="EC" id="3.1.3.48"/>
    </reaction>
</comment>
<evidence type="ECO:0000256" key="5">
    <source>
        <dbReference type="ARBA" id="ARBA00051722"/>
    </source>
</evidence>
<keyword evidence="6" id="KW-0472">Membrane</keyword>
<keyword evidence="3" id="KW-0378">Hydrolase</keyword>
<sequence>MWYLLFLGSLARAEIITLTTGTNITCVATDNSVKSTVYLNPPINSGFIKHSTEINDWIHDDWETVNSVNMNHNLVIDKRWEGFQMLHEDTGYALDQNSLSFSVCVTGNFFLNVFTSNFLKEGWLKVTPPYINFSTKNNSCRWFHYSLVKHGNTITLISADNVEKLYNVDFDPYWIYVKDPNRNTTFWKLHKYKFKMSTIPTREQEETKLAVNFTDNLCLSMYVSVDTNSYLDIILETNTNVTKKTIIGFNEDNTLKDWQRIQLEAPSFGESNISFSRGLINEKDQKGYWAIDEISFCSKNIEVLTASSQDEAPEDYRCESLEQKEQLAQATNLHMLKCDKPGFLGKDCNIPCDVVLGSSYPHCESHKICQDASSCFCSWGYTGQDCNETCGSGTWGMFCKNKCSEKCGRKCHGSTGKCLSPEDRLGETLPINVTITANKTIIFWPSIDKKLKDVWYDVKFVCASNWCRGQVVENYTMGIPSGNEEVFEFKNFKPLTKYQANVTVYGFNKSLEKQYKMIRADNVYVIRDVSIFSSTFSSLWVRFGVAGMPDKDSSYRLWYQEIDSKSHPNNTENVSRCKLWDGYMCARIDDLKKETLYAVVVERIKTQDHTEALSEISLGFTNVSGTDAPENVKIGWGSDGEAIISWTRPMITDEQTRKFLVEVKSADNVVKHVEVKENQKTGRYKLPVEYNSWYTISVCVLTEYEGEKYTINVTFVPFKFPLSSNRPIIKICGQTCHLLIPKPENQKYQSYSKIVGVPAKNNNTNIMKLLESKSDLGEHGLLRLNITDYDDKYFIAETGTESIFQLNGIKNYTLHFVHENNDDYSIYPRQNLGEKEADGNQTLLSSVPFLTLFVTISTILLALLSLLFLLKNVKKRRTKFDEETKIVGEKLLNPSKQGPQQFTKVDVRLLETYIKQALLTGKDFIAQFRSLPAANRPTVHAFHNKNKNKNNENIPYDHNRVTLAKMEGLGDDDYINASYIDGLDRQQTYIAAQGPKFYTVRDFWRMIWQENVHIVVMATNFMENKKRKSAEYFPQKCGAIFECGTLTIKLTKEEVYEHHTVRILEVCYKRAVRQIQHFHLTWSPDSHRPLYPNCIVPLVKTIRAIRESSDRPILIHCSSGSNRTGTLILCDLALQMAQSSDSVDFYSLLKTIRDQRPNMISSEKQYILAHLVVLECLMEHENVFKKSFRENLHLPVFKEQLNYVARLAWHDDVVEHWASRRSNSSSYTFLNYAVDGYNTSKKFLTARSPSKQLISSFWKMVTQEKIHSIVLLDQEQDKMWPYQNVSNNALWSVKKIDSWKTTYCELTKLSLKVSRLPTNNIIHEQTIYLTEMDNSQHSENTNWFLNIIDDLNKFSDSKPILVMCHDGVRKSGIFVTLDYVIEKCKKEFEVDVCNAIRNVRRSGLPFVQNPNEMEFLYSTALQYLQKFDAYACIL</sequence>
<dbReference type="InterPro" id="IPR050348">
    <property type="entry name" value="Protein-Tyr_Phosphatase"/>
</dbReference>
<dbReference type="PROSITE" id="PS50056">
    <property type="entry name" value="TYR_PHOSPHATASE_2"/>
    <property type="match status" value="2"/>
</dbReference>
<dbReference type="SUPFAM" id="SSF49265">
    <property type="entry name" value="Fibronectin type III"/>
    <property type="match status" value="1"/>
</dbReference>
<gene>
    <name evidence="10" type="ORF">Zmor_019396</name>
</gene>
<dbReference type="CDD" id="cd00047">
    <property type="entry name" value="PTPc"/>
    <property type="match status" value="1"/>
</dbReference>
<keyword evidence="4" id="KW-0904">Protein phosphatase</keyword>
<dbReference type="Pfam" id="PF00102">
    <property type="entry name" value="Y_phosphatase"/>
    <property type="match status" value="2"/>
</dbReference>
<feature type="domain" description="Tyrosine-protein phosphatase" evidence="8">
    <location>
        <begin position="944"/>
        <end position="1176"/>
    </location>
</feature>
<dbReference type="InterPro" id="IPR029021">
    <property type="entry name" value="Prot-tyrosine_phosphatase-like"/>
</dbReference>
<dbReference type="Gene3D" id="3.90.190.10">
    <property type="entry name" value="Protein tyrosine phosphatase superfamily"/>
    <property type="match status" value="2"/>
</dbReference>
<dbReference type="PANTHER" id="PTHR19134:SF562">
    <property type="entry name" value="PROTEIN-TYROSINE-PHOSPHATASE"/>
    <property type="match status" value="1"/>
</dbReference>
<dbReference type="GO" id="GO:0009653">
    <property type="term" value="P:anatomical structure morphogenesis"/>
    <property type="evidence" value="ECO:0007669"/>
    <property type="project" value="UniProtKB-ARBA"/>
</dbReference>
<dbReference type="EC" id="3.1.3.48" evidence="2"/>
<dbReference type="Proteomes" id="UP001168821">
    <property type="component" value="Unassembled WGS sequence"/>
</dbReference>
<feature type="transmembrane region" description="Helical" evidence="6">
    <location>
        <begin position="849"/>
        <end position="870"/>
    </location>
</feature>
<feature type="chain" id="PRO_5041208110" description="protein-tyrosine-phosphatase" evidence="7">
    <location>
        <begin position="22"/>
        <end position="1434"/>
    </location>
</feature>
<dbReference type="SUPFAM" id="SSF52799">
    <property type="entry name" value="(Phosphotyrosine protein) phosphatases II"/>
    <property type="match status" value="2"/>
</dbReference>
<dbReference type="PRINTS" id="PR00700">
    <property type="entry name" value="PRTYPHPHTASE"/>
</dbReference>
<dbReference type="PANTHER" id="PTHR19134">
    <property type="entry name" value="RECEPTOR-TYPE TYROSINE-PROTEIN PHOSPHATASE"/>
    <property type="match status" value="1"/>
</dbReference>
<evidence type="ECO:0000256" key="6">
    <source>
        <dbReference type="SAM" id="Phobius"/>
    </source>
</evidence>
<keyword evidence="7" id="KW-0732">Signal</keyword>
<dbReference type="SMART" id="SM00194">
    <property type="entry name" value="PTPc"/>
    <property type="match status" value="2"/>
</dbReference>
<evidence type="ECO:0000256" key="4">
    <source>
        <dbReference type="ARBA" id="ARBA00022912"/>
    </source>
</evidence>
<dbReference type="InterPro" id="IPR016130">
    <property type="entry name" value="Tyr_Pase_AS"/>
</dbReference>
<feature type="domain" description="Tyrosine-protein phosphatase" evidence="8">
    <location>
        <begin position="1224"/>
        <end position="1423"/>
    </location>
</feature>
<organism evidence="10 11">
    <name type="scientific">Zophobas morio</name>
    <dbReference type="NCBI Taxonomy" id="2755281"/>
    <lineage>
        <taxon>Eukaryota</taxon>
        <taxon>Metazoa</taxon>
        <taxon>Ecdysozoa</taxon>
        <taxon>Arthropoda</taxon>
        <taxon>Hexapoda</taxon>
        <taxon>Insecta</taxon>
        <taxon>Pterygota</taxon>
        <taxon>Neoptera</taxon>
        <taxon>Endopterygota</taxon>
        <taxon>Coleoptera</taxon>
        <taxon>Polyphaga</taxon>
        <taxon>Cucujiformia</taxon>
        <taxon>Tenebrionidae</taxon>
        <taxon>Zophobas</taxon>
    </lineage>
</organism>
<name>A0AA38I1K4_9CUCU</name>
<evidence type="ECO:0000256" key="1">
    <source>
        <dbReference type="ARBA" id="ARBA00009580"/>
    </source>
</evidence>
<dbReference type="InterPro" id="IPR000742">
    <property type="entry name" value="EGF"/>
</dbReference>
<reference evidence="10" key="1">
    <citation type="journal article" date="2023" name="G3 (Bethesda)">
        <title>Whole genome assemblies of Zophobas morio and Tenebrio molitor.</title>
        <authorList>
            <person name="Kaur S."/>
            <person name="Stinson S.A."/>
            <person name="diCenzo G.C."/>
        </authorList>
    </citation>
    <scope>NUCLEOTIDE SEQUENCE</scope>
    <source>
        <strain evidence="10">QUZm001</strain>
    </source>
</reference>
<proteinExistence type="inferred from homology"/>
<evidence type="ECO:0000256" key="7">
    <source>
        <dbReference type="SAM" id="SignalP"/>
    </source>
</evidence>
<keyword evidence="6" id="KW-1133">Transmembrane helix</keyword>
<comment type="caution">
    <text evidence="10">The sequence shown here is derived from an EMBL/GenBank/DDBJ whole genome shotgun (WGS) entry which is preliminary data.</text>
</comment>
<protein>
    <recommendedName>
        <fullName evidence="2">protein-tyrosine-phosphatase</fullName>
        <ecNumber evidence="2">3.1.3.48</ecNumber>
    </recommendedName>
</protein>
<evidence type="ECO:0000256" key="2">
    <source>
        <dbReference type="ARBA" id="ARBA00013064"/>
    </source>
</evidence>
<feature type="domain" description="Tyrosine specific protein phosphatases" evidence="9">
    <location>
        <begin position="1342"/>
        <end position="1414"/>
    </location>
</feature>
<dbReference type="InterPro" id="IPR036116">
    <property type="entry name" value="FN3_sf"/>
</dbReference>
<dbReference type="PROSITE" id="PS50055">
    <property type="entry name" value="TYR_PHOSPHATASE_PTP"/>
    <property type="match status" value="2"/>
</dbReference>
<dbReference type="EMBL" id="JALNTZ010000006">
    <property type="protein sequence ID" value="KAJ3647524.1"/>
    <property type="molecule type" value="Genomic_DNA"/>
</dbReference>
<comment type="similarity">
    <text evidence="1">Belongs to the protein-tyrosine phosphatase family.</text>
</comment>
<dbReference type="FunFam" id="3.90.190.10:FF:000102">
    <property type="entry name" value="Receptor-type tyrosine-protein phosphatase"/>
    <property type="match status" value="1"/>
</dbReference>
<evidence type="ECO:0000259" key="9">
    <source>
        <dbReference type="PROSITE" id="PS50056"/>
    </source>
</evidence>
<keyword evidence="6" id="KW-0812">Transmembrane</keyword>
<dbReference type="PROSITE" id="PS00022">
    <property type="entry name" value="EGF_1"/>
    <property type="match status" value="1"/>
</dbReference>
<dbReference type="SMART" id="SM00404">
    <property type="entry name" value="PTPc_motif"/>
    <property type="match status" value="2"/>
</dbReference>
<feature type="signal peptide" evidence="7">
    <location>
        <begin position="1"/>
        <end position="21"/>
    </location>
</feature>
<dbReference type="PROSITE" id="PS00383">
    <property type="entry name" value="TYR_PHOSPHATASE_1"/>
    <property type="match status" value="1"/>
</dbReference>
<evidence type="ECO:0000259" key="8">
    <source>
        <dbReference type="PROSITE" id="PS50055"/>
    </source>
</evidence>
<feature type="domain" description="Tyrosine specific protein phosphatases" evidence="9">
    <location>
        <begin position="1096"/>
        <end position="1167"/>
    </location>
</feature>
<evidence type="ECO:0000313" key="11">
    <source>
        <dbReference type="Proteomes" id="UP001168821"/>
    </source>
</evidence>
<dbReference type="Gene3D" id="2.170.300.10">
    <property type="entry name" value="Tie2 ligand-binding domain superfamily"/>
    <property type="match status" value="1"/>
</dbReference>
<accession>A0AA38I1K4</accession>
<evidence type="ECO:0000313" key="10">
    <source>
        <dbReference type="EMBL" id="KAJ3647524.1"/>
    </source>
</evidence>
<dbReference type="InterPro" id="IPR000242">
    <property type="entry name" value="PTP_cat"/>
</dbReference>
<dbReference type="InterPro" id="IPR000387">
    <property type="entry name" value="Tyr_Pase_dom"/>
</dbReference>